<keyword evidence="3" id="KW-1185">Reference proteome</keyword>
<reference evidence="2" key="1">
    <citation type="journal article" date="2023" name="Mol. Biol. Evol.">
        <title>Third-Generation Sequencing Reveals the Adaptive Role of the Epigenome in Three Deep-Sea Polychaetes.</title>
        <authorList>
            <person name="Perez M."/>
            <person name="Aroh O."/>
            <person name="Sun Y."/>
            <person name="Lan Y."/>
            <person name="Juniper S.K."/>
            <person name="Young C.R."/>
            <person name="Angers B."/>
            <person name="Qian P.Y."/>
        </authorList>
    </citation>
    <scope>NUCLEOTIDE SEQUENCE</scope>
    <source>
        <strain evidence="2">R07B-5</strain>
    </source>
</reference>
<accession>A0AAD9JVC7</accession>
<evidence type="ECO:0000313" key="3">
    <source>
        <dbReference type="Proteomes" id="UP001209878"/>
    </source>
</evidence>
<dbReference type="AlphaFoldDB" id="A0AAD9JVC7"/>
<evidence type="ECO:0000313" key="2">
    <source>
        <dbReference type="EMBL" id="KAK2159901.1"/>
    </source>
</evidence>
<sequence>MNQLEFSASTERGPGKTRPSALEKAAERLAEPTRAEELPKREHRKRTIQNTQSPASSSDSPATSKRSRRT</sequence>
<feature type="compositionally biased region" description="Polar residues" evidence="1">
    <location>
        <begin position="1"/>
        <end position="10"/>
    </location>
</feature>
<proteinExistence type="predicted"/>
<feature type="compositionally biased region" description="Basic and acidic residues" evidence="1">
    <location>
        <begin position="24"/>
        <end position="40"/>
    </location>
</feature>
<comment type="caution">
    <text evidence="2">The sequence shown here is derived from an EMBL/GenBank/DDBJ whole genome shotgun (WGS) entry which is preliminary data.</text>
</comment>
<gene>
    <name evidence="2" type="ORF">NP493_1681g00004</name>
</gene>
<protein>
    <submittedName>
        <fullName evidence="2">Uncharacterized protein</fullName>
    </submittedName>
</protein>
<evidence type="ECO:0000256" key="1">
    <source>
        <dbReference type="SAM" id="MobiDB-lite"/>
    </source>
</evidence>
<organism evidence="2 3">
    <name type="scientific">Ridgeia piscesae</name>
    <name type="common">Tubeworm</name>
    <dbReference type="NCBI Taxonomy" id="27915"/>
    <lineage>
        <taxon>Eukaryota</taxon>
        <taxon>Metazoa</taxon>
        <taxon>Spiralia</taxon>
        <taxon>Lophotrochozoa</taxon>
        <taxon>Annelida</taxon>
        <taxon>Polychaeta</taxon>
        <taxon>Sedentaria</taxon>
        <taxon>Canalipalpata</taxon>
        <taxon>Sabellida</taxon>
        <taxon>Siboglinidae</taxon>
        <taxon>Ridgeia</taxon>
    </lineage>
</organism>
<dbReference type="EMBL" id="JAODUO010001682">
    <property type="protein sequence ID" value="KAK2159901.1"/>
    <property type="molecule type" value="Genomic_DNA"/>
</dbReference>
<dbReference type="Proteomes" id="UP001209878">
    <property type="component" value="Unassembled WGS sequence"/>
</dbReference>
<feature type="compositionally biased region" description="Low complexity" evidence="1">
    <location>
        <begin position="53"/>
        <end position="64"/>
    </location>
</feature>
<feature type="region of interest" description="Disordered" evidence="1">
    <location>
        <begin position="1"/>
        <end position="70"/>
    </location>
</feature>
<name>A0AAD9JVC7_RIDPI</name>